<dbReference type="EMBL" id="KL367506">
    <property type="protein sequence ID" value="KFD68284.1"/>
    <property type="molecule type" value="Genomic_DNA"/>
</dbReference>
<evidence type="ECO:0000313" key="1">
    <source>
        <dbReference type="EMBL" id="KFD68284.1"/>
    </source>
</evidence>
<gene>
    <name evidence="1" type="ORF">M514_19546</name>
</gene>
<sequence>MHGVSNSTTTQEPDLWMWELKIDGLERRRLLRISAGLRPAPEWEQRGKSLTSAGIKRLMSGKATSLIPPP</sequence>
<name>A0A085NFN8_9BILA</name>
<dbReference type="AlphaFoldDB" id="A0A085NFN8"/>
<accession>A0A085NFN8</accession>
<dbReference type="Proteomes" id="UP000030758">
    <property type="component" value="Unassembled WGS sequence"/>
</dbReference>
<reference evidence="1" key="1">
    <citation type="journal article" date="2014" name="Nat. Genet.">
        <title>Genome and transcriptome of the porcine whipworm Trichuris suis.</title>
        <authorList>
            <person name="Jex A.R."/>
            <person name="Nejsum P."/>
            <person name="Schwarz E.M."/>
            <person name="Hu L."/>
            <person name="Young N.D."/>
            <person name="Hall R.S."/>
            <person name="Korhonen P.K."/>
            <person name="Liao S."/>
            <person name="Thamsborg S."/>
            <person name="Xia J."/>
            <person name="Xu P."/>
            <person name="Wang S."/>
            <person name="Scheerlinck J.P."/>
            <person name="Hofmann A."/>
            <person name="Sternberg P.W."/>
            <person name="Wang J."/>
            <person name="Gasser R.B."/>
        </authorList>
    </citation>
    <scope>NUCLEOTIDE SEQUENCE [LARGE SCALE GENOMIC DNA]</scope>
    <source>
        <strain evidence="1">DCEP-RM93F</strain>
    </source>
</reference>
<proteinExistence type="predicted"/>
<organism evidence="1">
    <name type="scientific">Trichuris suis</name>
    <name type="common">pig whipworm</name>
    <dbReference type="NCBI Taxonomy" id="68888"/>
    <lineage>
        <taxon>Eukaryota</taxon>
        <taxon>Metazoa</taxon>
        <taxon>Ecdysozoa</taxon>
        <taxon>Nematoda</taxon>
        <taxon>Enoplea</taxon>
        <taxon>Dorylaimia</taxon>
        <taxon>Trichinellida</taxon>
        <taxon>Trichuridae</taxon>
        <taxon>Trichuris</taxon>
    </lineage>
</organism>
<protein>
    <submittedName>
        <fullName evidence="1">Uncharacterized protein</fullName>
    </submittedName>
</protein>